<dbReference type="Proteomes" id="UP000504618">
    <property type="component" value="Unplaced"/>
</dbReference>
<protein>
    <submittedName>
        <fullName evidence="4">Uncharacterized protein LOC112458442</fullName>
    </submittedName>
</protein>
<reference evidence="4" key="1">
    <citation type="submission" date="2025-08" db="UniProtKB">
        <authorList>
            <consortium name="RefSeq"/>
        </authorList>
    </citation>
    <scope>IDENTIFICATION</scope>
    <source>
        <tissue evidence="4">Whole body</tissue>
    </source>
</reference>
<feature type="transmembrane region" description="Helical" evidence="1">
    <location>
        <begin position="162"/>
        <end position="181"/>
    </location>
</feature>
<accession>A0A6J1QAI5</accession>
<name>A0A6J1QAI5_9HYME</name>
<dbReference type="RefSeq" id="XP_024877835.1">
    <property type="nucleotide sequence ID" value="XM_025022067.1"/>
</dbReference>
<feature type="chain" id="PRO_5026692159" evidence="2">
    <location>
        <begin position="22"/>
        <end position="184"/>
    </location>
</feature>
<keyword evidence="2" id="KW-0732">Signal</keyword>
<feature type="signal peptide" evidence="2">
    <location>
        <begin position="1"/>
        <end position="21"/>
    </location>
</feature>
<evidence type="ECO:0000313" key="3">
    <source>
        <dbReference type="Proteomes" id="UP000504618"/>
    </source>
</evidence>
<keyword evidence="1" id="KW-0472">Membrane</keyword>
<sequence length="184" mass="20755">MKGIYLAVLLTVFTYVFLATGIEGPHCFHFTWPGPSISENEIDCGDPDDDDDDGDKPFKHTPCIEPLLFQTTKPNLTDMWKNNEIKEERMKQMDDGSVCVKFTYMYNGAVINVSYFRGKVTEVLPVTSGCYVQYTEGYNIEVCACKSKNNSMPCNSTVRNTHSLLIISVATVVSLFMYKIFVIP</sequence>
<evidence type="ECO:0000256" key="1">
    <source>
        <dbReference type="SAM" id="Phobius"/>
    </source>
</evidence>
<keyword evidence="3" id="KW-1185">Reference proteome</keyword>
<keyword evidence="1" id="KW-0812">Transmembrane</keyword>
<dbReference type="OrthoDB" id="8187791at2759"/>
<proteinExistence type="predicted"/>
<evidence type="ECO:0000256" key="2">
    <source>
        <dbReference type="SAM" id="SignalP"/>
    </source>
</evidence>
<evidence type="ECO:0000313" key="4">
    <source>
        <dbReference type="RefSeq" id="XP_024877835.1"/>
    </source>
</evidence>
<organism evidence="3 4">
    <name type="scientific">Temnothorax curvispinosus</name>
    <dbReference type="NCBI Taxonomy" id="300111"/>
    <lineage>
        <taxon>Eukaryota</taxon>
        <taxon>Metazoa</taxon>
        <taxon>Ecdysozoa</taxon>
        <taxon>Arthropoda</taxon>
        <taxon>Hexapoda</taxon>
        <taxon>Insecta</taxon>
        <taxon>Pterygota</taxon>
        <taxon>Neoptera</taxon>
        <taxon>Endopterygota</taxon>
        <taxon>Hymenoptera</taxon>
        <taxon>Apocrita</taxon>
        <taxon>Aculeata</taxon>
        <taxon>Formicoidea</taxon>
        <taxon>Formicidae</taxon>
        <taxon>Myrmicinae</taxon>
        <taxon>Temnothorax</taxon>
    </lineage>
</organism>
<gene>
    <name evidence="4" type="primary">LOC112458442</name>
</gene>
<dbReference type="GeneID" id="112458442"/>
<dbReference type="AlphaFoldDB" id="A0A6J1QAI5"/>
<keyword evidence="1" id="KW-1133">Transmembrane helix</keyword>